<dbReference type="InterPro" id="IPR000953">
    <property type="entry name" value="Chromo/chromo_shadow_dom"/>
</dbReference>
<dbReference type="AlphaFoldDB" id="A0AAF3JBK4"/>
<feature type="domain" description="Chromo" evidence="2">
    <location>
        <begin position="14"/>
        <end position="106"/>
    </location>
</feature>
<name>A0AAF3JBK4_9BILA</name>
<feature type="compositionally biased region" description="Basic residues" evidence="1">
    <location>
        <begin position="122"/>
        <end position="133"/>
    </location>
</feature>
<feature type="compositionally biased region" description="Basic and acidic residues" evidence="1">
    <location>
        <begin position="436"/>
        <end position="446"/>
    </location>
</feature>
<dbReference type="Proteomes" id="UP000887575">
    <property type="component" value="Unassembled WGS sequence"/>
</dbReference>
<evidence type="ECO:0000313" key="4">
    <source>
        <dbReference type="WBParaSite" id="MBELARI_LOCUS8711"/>
    </source>
</evidence>
<dbReference type="PROSITE" id="PS50013">
    <property type="entry name" value="CHROMO_2"/>
    <property type="match status" value="1"/>
</dbReference>
<protein>
    <recommendedName>
        <fullName evidence="2">Chromo domain-containing protein</fullName>
    </recommendedName>
</protein>
<feature type="region of interest" description="Disordered" evidence="1">
    <location>
        <begin position="436"/>
        <end position="460"/>
    </location>
</feature>
<dbReference type="SUPFAM" id="SSF54160">
    <property type="entry name" value="Chromo domain-like"/>
    <property type="match status" value="1"/>
</dbReference>
<dbReference type="Gene3D" id="2.40.50.40">
    <property type="match status" value="1"/>
</dbReference>
<evidence type="ECO:0000313" key="3">
    <source>
        <dbReference type="Proteomes" id="UP000887575"/>
    </source>
</evidence>
<sequence length="460" mass="53213">MGDRDEAVPNTEEYTVEEIVDHARFDDLYFRKLMYLKNHHAATDEIMGRFVPRIKKGEECSKYVYRTRWAGYRPDEDTWEPEANFWIEQWVKKKEKEGSRRKSFAALNGSSSSDDEQPPNRKPLKRNTSKKLHSTSSSSSDKSEDESSQSSDGQPFYFEIPVAETYATMKADERKKKQKELNRIYKNVNGEGVCFGEEMENDTNSKVQEKKNLPAASEDSFIEPLQKDPIKLKIRIDPLEKLVTCTPVDRDGEIAKQTPYFKKQRSPRLPQETVEAENVTNTVPEALQKEDDILIIEEKPCKKNNLRNKKSQVATGYFEFSMTPFLAMPYQRRRARSCGAAMTDGGVSFVKELDESDAKECRWNSLLERGVRNDSTEQVYRIGKRIRLTQIRRDGVVRYACAEKGARDHLRKIGHVISKPVPLREIDMELVEKNEANRKKEQHGREMNQFTTSTVNTISR</sequence>
<feature type="compositionally biased region" description="Polar residues" evidence="1">
    <location>
        <begin position="448"/>
        <end position="460"/>
    </location>
</feature>
<feature type="region of interest" description="Disordered" evidence="1">
    <location>
        <begin position="101"/>
        <end position="155"/>
    </location>
</feature>
<evidence type="ECO:0000256" key="1">
    <source>
        <dbReference type="SAM" id="MobiDB-lite"/>
    </source>
</evidence>
<evidence type="ECO:0000259" key="2">
    <source>
        <dbReference type="PROSITE" id="PS50013"/>
    </source>
</evidence>
<dbReference type="WBParaSite" id="MBELARI_LOCUS8711">
    <property type="protein sequence ID" value="MBELARI_LOCUS8711"/>
    <property type="gene ID" value="MBELARI_LOCUS8711"/>
</dbReference>
<dbReference type="InterPro" id="IPR016197">
    <property type="entry name" value="Chromo-like_dom_sf"/>
</dbReference>
<organism evidence="3 4">
    <name type="scientific">Mesorhabditis belari</name>
    <dbReference type="NCBI Taxonomy" id="2138241"/>
    <lineage>
        <taxon>Eukaryota</taxon>
        <taxon>Metazoa</taxon>
        <taxon>Ecdysozoa</taxon>
        <taxon>Nematoda</taxon>
        <taxon>Chromadorea</taxon>
        <taxon>Rhabditida</taxon>
        <taxon>Rhabditina</taxon>
        <taxon>Rhabditomorpha</taxon>
        <taxon>Rhabditoidea</taxon>
        <taxon>Rhabditidae</taxon>
        <taxon>Mesorhabditinae</taxon>
        <taxon>Mesorhabditis</taxon>
    </lineage>
</organism>
<dbReference type="SMART" id="SM00298">
    <property type="entry name" value="CHROMO"/>
    <property type="match status" value="1"/>
</dbReference>
<keyword evidence="3" id="KW-1185">Reference proteome</keyword>
<proteinExistence type="predicted"/>
<reference evidence="4" key="1">
    <citation type="submission" date="2024-02" db="UniProtKB">
        <authorList>
            <consortium name="WormBaseParasite"/>
        </authorList>
    </citation>
    <scope>IDENTIFICATION</scope>
</reference>
<accession>A0AAF3JBK4</accession>